<dbReference type="Pfam" id="PF04055">
    <property type="entry name" value="Radical_SAM"/>
    <property type="match status" value="1"/>
</dbReference>
<dbReference type="GO" id="GO:0003824">
    <property type="term" value="F:catalytic activity"/>
    <property type="evidence" value="ECO:0007669"/>
    <property type="project" value="InterPro"/>
</dbReference>
<evidence type="ECO:0000313" key="7">
    <source>
        <dbReference type="Proteomes" id="UP000178444"/>
    </source>
</evidence>
<dbReference type="SFLD" id="SFLDG01067">
    <property type="entry name" value="SPASM/twitch_domain_containing"/>
    <property type="match status" value="1"/>
</dbReference>
<dbReference type="Gene3D" id="3.20.20.70">
    <property type="entry name" value="Aldolase class I"/>
    <property type="match status" value="1"/>
</dbReference>
<comment type="caution">
    <text evidence="6">The sequence shown here is derived from an EMBL/GenBank/DDBJ whole genome shotgun (WGS) entry which is preliminary data.</text>
</comment>
<dbReference type="EMBL" id="MGKO01000006">
    <property type="protein sequence ID" value="OGN27831.1"/>
    <property type="molecule type" value="Genomic_DNA"/>
</dbReference>
<keyword evidence="1" id="KW-0949">S-adenosyl-L-methionine</keyword>
<dbReference type="PROSITE" id="PS51918">
    <property type="entry name" value="RADICAL_SAM"/>
    <property type="match status" value="1"/>
</dbReference>
<dbReference type="InterPro" id="IPR013785">
    <property type="entry name" value="Aldolase_TIM"/>
</dbReference>
<dbReference type="InterPro" id="IPR023885">
    <property type="entry name" value="4Fe4S-binding_SPASM_dom"/>
</dbReference>
<dbReference type="GO" id="GO:0051536">
    <property type="term" value="F:iron-sulfur cluster binding"/>
    <property type="evidence" value="ECO:0007669"/>
    <property type="project" value="UniProtKB-KW"/>
</dbReference>
<dbReference type="Proteomes" id="UP000178444">
    <property type="component" value="Unassembled WGS sequence"/>
</dbReference>
<accession>A0A1F8GR92</accession>
<keyword evidence="3" id="KW-0408">Iron</keyword>
<dbReference type="SUPFAM" id="SSF102114">
    <property type="entry name" value="Radical SAM enzymes"/>
    <property type="match status" value="1"/>
</dbReference>
<dbReference type="PANTHER" id="PTHR11228">
    <property type="entry name" value="RADICAL SAM DOMAIN PROTEIN"/>
    <property type="match status" value="1"/>
</dbReference>
<keyword evidence="4" id="KW-0411">Iron-sulfur</keyword>
<dbReference type="InterPro" id="IPR058240">
    <property type="entry name" value="rSAM_sf"/>
</dbReference>
<organism evidence="6 7">
    <name type="scientific">Candidatus Yanofskybacteria bacterium RIFCSPLOWO2_01_FULL_49_17</name>
    <dbReference type="NCBI Taxonomy" id="1802700"/>
    <lineage>
        <taxon>Bacteria</taxon>
        <taxon>Candidatus Yanofskyibacteriota</taxon>
    </lineage>
</organism>
<evidence type="ECO:0000259" key="5">
    <source>
        <dbReference type="PROSITE" id="PS51918"/>
    </source>
</evidence>
<sequence length="373" mass="42563">MPVYLEISPSGRCNHRCSFCAPDILGYPDRFLDTDIMCRRIGELRELREEDPDGLGVKSIQFAGEGEPTLHKELGRIFKATRDAGIDIGMLTNGTALPEQTARRIIPLVNGYIQFSVNAGTAKSYARIHDCSEQHWNMAWRNIERAANLKQTLGARDCELGVNMTVLVQEASKNGKVIPANWQEIEQLVQRAHASGADYVSIKPYSQHPLSQATAGRYGTMSYRQLMDEINATGEDLIRRYSSDLFEVVFRFTRFEEYESERPYSTCLVTPSLWSYIQSDGLWLSCSAYWTDPRFALGNLNTQTVREIWFGETRRQHLDFVLNHLDIGQCRKTCHPDKDNKFMTGLRGLSDEQFEKEMVQLETVSPPKRANFI</sequence>
<dbReference type="Pfam" id="PF13186">
    <property type="entry name" value="SPASM"/>
    <property type="match status" value="1"/>
</dbReference>
<feature type="domain" description="Radical SAM core" evidence="5">
    <location>
        <begin position="1"/>
        <end position="236"/>
    </location>
</feature>
<dbReference type="CDD" id="cd01335">
    <property type="entry name" value="Radical_SAM"/>
    <property type="match status" value="1"/>
</dbReference>
<dbReference type="SFLD" id="SFLDS00029">
    <property type="entry name" value="Radical_SAM"/>
    <property type="match status" value="1"/>
</dbReference>
<keyword evidence="2" id="KW-0479">Metal-binding</keyword>
<dbReference type="CDD" id="cd21109">
    <property type="entry name" value="SPASM"/>
    <property type="match status" value="1"/>
</dbReference>
<evidence type="ECO:0000256" key="3">
    <source>
        <dbReference type="ARBA" id="ARBA00023004"/>
    </source>
</evidence>
<dbReference type="GO" id="GO:0046872">
    <property type="term" value="F:metal ion binding"/>
    <property type="evidence" value="ECO:0007669"/>
    <property type="project" value="UniProtKB-KW"/>
</dbReference>
<proteinExistence type="predicted"/>
<gene>
    <name evidence="6" type="ORF">A2941_00585</name>
</gene>
<evidence type="ECO:0000256" key="4">
    <source>
        <dbReference type="ARBA" id="ARBA00023014"/>
    </source>
</evidence>
<dbReference type="InterPro" id="IPR050377">
    <property type="entry name" value="Radical_SAM_PqqE_MftC-like"/>
</dbReference>
<dbReference type="PANTHER" id="PTHR11228:SF7">
    <property type="entry name" value="PQQA PEPTIDE CYCLASE"/>
    <property type="match status" value="1"/>
</dbReference>
<dbReference type="AlphaFoldDB" id="A0A1F8GR92"/>
<evidence type="ECO:0000313" key="6">
    <source>
        <dbReference type="EMBL" id="OGN27831.1"/>
    </source>
</evidence>
<evidence type="ECO:0000256" key="2">
    <source>
        <dbReference type="ARBA" id="ARBA00022723"/>
    </source>
</evidence>
<name>A0A1F8GR92_9BACT</name>
<evidence type="ECO:0000256" key="1">
    <source>
        <dbReference type="ARBA" id="ARBA00022691"/>
    </source>
</evidence>
<protein>
    <recommendedName>
        <fullName evidence="5">Radical SAM core domain-containing protein</fullName>
    </recommendedName>
</protein>
<dbReference type="InterPro" id="IPR007197">
    <property type="entry name" value="rSAM"/>
</dbReference>
<reference evidence="6 7" key="1">
    <citation type="journal article" date="2016" name="Nat. Commun.">
        <title>Thousands of microbial genomes shed light on interconnected biogeochemical processes in an aquifer system.</title>
        <authorList>
            <person name="Anantharaman K."/>
            <person name="Brown C.T."/>
            <person name="Hug L.A."/>
            <person name="Sharon I."/>
            <person name="Castelle C.J."/>
            <person name="Probst A.J."/>
            <person name="Thomas B.C."/>
            <person name="Singh A."/>
            <person name="Wilkins M.J."/>
            <person name="Karaoz U."/>
            <person name="Brodie E.L."/>
            <person name="Williams K.H."/>
            <person name="Hubbard S.S."/>
            <person name="Banfield J.F."/>
        </authorList>
    </citation>
    <scope>NUCLEOTIDE SEQUENCE [LARGE SCALE GENOMIC DNA]</scope>
</reference>